<gene>
    <name evidence="1" type="ordered locus">COCOR_00738</name>
</gene>
<evidence type="ECO:0000313" key="1">
    <source>
        <dbReference type="EMBL" id="AFE03679.1"/>
    </source>
</evidence>
<dbReference type="Proteomes" id="UP000007587">
    <property type="component" value="Chromosome"/>
</dbReference>
<name>H8MHF9_CORCM</name>
<accession>H8MHF9</accession>
<evidence type="ECO:0008006" key="3">
    <source>
        <dbReference type="Google" id="ProtNLM"/>
    </source>
</evidence>
<reference evidence="2" key="2">
    <citation type="submission" date="2012-03" db="EMBL/GenBank/DDBJ databases">
        <title>Genome sequence of the fruiting myxobacterium Corallococcus coralloides DSM 2259.</title>
        <authorList>
            <person name="Huntley S."/>
            <person name="Zhang Y."/>
            <person name="Treuner-Lange A."/>
            <person name="Sensen C.W."/>
            <person name="Sogaard-Andersen L."/>
        </authorList>
    </citation>
    <scope>NUCLEOTIDE SEQUENCE [LARGE SCALE GENOMIC DNA]</scope>
    <source>
        <strain evidence="2">ATCC 25202 / DSM 2259 / NBRC 100086 / M2</strain>
    </source>
</reference>
<evidence type="ECO:0000313" key="2">
    <source>
        <dbReference type="Proteomes" id="UP000007587"/>
    </source>
</evidence>
<reference evidence="1 2" key="1">
    <citation type="journal article" date="2012" name="J. Bacteriol.">
        <title>Complete Genome Sequence of the Fruiting Myxobacterium Corallococcus coralloides DSM 2259.</title>
        <authorList>
            <person name="Huntley S."/>
            <person name="Zhang Y."/>
            <person name="Treuner-Lange A."/>
            <person name="Kneip S."/>
            <person name="Sensen C.W."/>
            <person name="Sogaard-Andersen L."/>
        </authorList>
    </citation>
    <scope>NUCLEOTIDE SEQUENCE [LARGE SCALE GENOMIC DNA]</scope>
    <source>
        <strain evidence="2">ATCC 25202 / DSM 2259 / NBRC 100086 / M2</strain>
    </source>
</reference>
<proteinExistence type="predicted"/>
<organism evidence="1 2">
    <name type="scientific">Corallococcus coralloides (strain ATCC 25202 / DSM 2259 / NBRC 100086 / M2)</name>
    <name type="common">Myxococcus coralloides</name>
    <dbReference type="NCBI Taxonomy" id="1144275"/>
    <lineage>
        <taxon>Bacteria</taxon>
        <taxon>Pseudomonadati</taxon>
        <taxon>Myxococcota</taxon>
        <taxon>Myxococcia</taxon>
        <taxon>Myxococcales</taxon>
        <taxon>Cystobacterineae</taxon>
        <taxon>Myxococcaceae</taxon>
        <taxon>Corallococcus</taxon>
    </lineage>
</organism>
<dbReference type="STRING" id="1144275.COCOR_00738"/>
<dbReference type="PROSITE" id="PS51257">
    <property type="entry name" value="PROKAR_LIPOPROTEIN"/>
    <property type="match status" value="1"/>
</dbReference>
<dbReference type="KEGG" id="ccx:COCOR_00738"/>
<keyword evidence="2" id="KW-1185">Reference proteome</keyword>
<protein>
    <recommendedName>
        <fullName evidence="3">Lipoprotein</fullName>
    </recommendedName>
</protein>
<sequence>MPRLMSAMRCGGLGLVGGVLLLAGCLRGQGARPADWEGDRSIAFPPFYVQSAVQLGGEEQAYVLDGNLLRAVQVSMDDFFPKRSKDTPCWGTPEAYRYRVIRQGTVFFILIHEARDACGNTFIGVDTGARYAVSLDGRILRRSVGAEPEAPPASPGIDSGVLEGVALDGGAP</sequence>
<dbReference type="InParanoid" id="H8MHF9"/>
<dbReference type="AlphaFoldDB" id="H8MHF9"/>
<dbReference type="eggNOG" id="ENOG5031D0V">
    <property type="taxonomic scope" value="Bacteria"/>
</dbReference>
<dbReference type="EMBL" id="CP003389">
    <property type="protein sequence ID" value="AFE03679.1"/>
    <property type="molecule type" value="Genomic_DNA"/>
</dbReference>
<dbReference type="HOGENOM" id="CLU_117102_0_0_7"/>